<dbReference type="AlphaFoldDB" id="A0A3F3NT62"/>
<dbReference type="Proteomes" id="UP000253144">
    <property type="component" value="Unassembled WGS sequence"/>
</dbReference>
<comment type="caution">
    <text evidence="1">The sequence shown here is derived from an EMBL/GenBank/DDBJ whole genome shotgun (WGS) entry which is preliminary data.</text>
</comment>
<sequence length="57" mass="6447">MATKSFQSDFKFNAKSSVKLVNAIEKSKRVDHSINQSVSTVRDKDKINNIMKSFLGK</sequence>
<accession>A0A3F3NT62</accession>
<dbReference type="RefSeq" id="WP_016176412.1">
    <property type="nucleotide sequence ID" value="NZ_FREA01000079.1"/>
</dbReference>
<reference evidence="1 2" key="1">
    <citation type="submission" date="2015-06" db="EMBL/GenBank/DDBJ databases">
        <title>The Genome Sequence of Enterococcus faecium 131EA1.</title>
        <authorList>
            <consortium name="The Broad Institute Genomics Platform"/>
            <consortium name="The Broad Institute Genome Sequencing Center for Infectious Disease"/>
            <person name="Earl A.M."/>
            <person name="Van Tyne D."/>
            <person name="Lebreton F."/>
            <person name="Saavedra J.T."/>
            <person name="Gilmore M.S."/>
            <person name="Manson Mcguire A."/>
            <person name="Clock S."/>
            <person name="Crupain M."/>
            <person name="Rangan U."/>
            <person name="Young S."/>
            <person name="Abouelleil A."/>
            <person name="Cao P."/>
            <person name="Chapman S.B."/>
            <person name="Griggs A."/>
            <person name="Priest M."/>
            <person name="Shea T."/>
            <person name="Wortman J."/>
            <person name="Nusbaum C."/>
            <person name="Birren B."/>
        </authorList>
    </citation>
    <scope>NUCLEOTIDE SEQUENCE [LARGE SCALE GENOMIC DNA]</scope>
    <source>
        <strain evidence="1 2">131EA1</strain>
    </source>
</reference>
<dbReference type="EMBL" id="LEQJ01000002">
    <property type="protein sequence ID" value="RBS35173.1"/>
    <property type="molecule type" value="Genomic_DNA"/>
</dbReference>
<evidence type="ECO:0000313" key="2">
    <source>
        <dbReference type="Proteomes" id="UP000253144"/>
    </source>
</evidence>
<gene>
    <name evidence="1" type="ORF">EB12_00601</name>
</gene>
<protein>
    <submittedName>
        <fullName evidence="1">Uncharacterized protein</fullName>
    </submittedName>
</protein>
<evidence type="ECO:0000313" key="1">
    <source>
        <dbReference type="EMBL" id="RBS35173.1"/>
    </source>
</evidence>
<proteinExistence type="predicted"/>
<organism evidence="1 2">
    <name type="scientific">Enterococcus faecium</name>
    <name type="common">Streptococcus faecium</name>
    <dbReference type="NCBI Taxonomy" id="1352"/>
    <lineage>
        <taxon>Bacteria</taxon>
        <taxon>Bacillati</taxon>
        <taxon>Bacillota</taxon>
        <taxon>Bacilli</taxon>
        <taxon>Lactobacillales</taxon>
        <taxon>Enterococcaceae</taxon>
        <taxon>Enterococcus</taxon>
    </lineage>
</organism>
<name>A0A3F3NT62_ENTFC</name>